<keyword evidence="3 16" id="KW-0997">Cell inner membrane</keyword>
<keyword evidence="7 16" id="KW-0812">Transmembrane</keyword>
<evidence type="ECO:0000259" key="18">
    <source>
        <dbReference type="Pfam" id="PF03717"/>
    </source>
</evidence>
<dbReference type="InterPro" id="IPR050515">
    <property type="entry name" value="Beta-lactam/transpept"/>
</dbReference>
<dbReference type="GO" id="GO:0043093">
    <property type="term" value="P:FtsZ-dependent cytokinesis"/>
    <property type="evidence" value="ECO:0007669"/>
    <property type="project" value="UniProtKB-UniRule"/>
</dbReference>
<evidence type="ECO:0000259" key="17">
    <source>
        <dbReference type="Pfam" id="PF00905"/>
    </source>
</evidence>
<dbReference type="STRING" id="1414654.BFR47_13675"/>
<keyword evidence="5 16" id="KW-0121">Carboxypeptidase</keyword>
<comment type="function">
    <text evidence="16">Catalyzes cross-linking of the peptidoglycan cell wall at the division septum.</text>
</comment>
<keyword evidence="4 16" id="KW-0132">Cell division</keyword>
<feature type="domain" description="Penicillin-binding protein transpeptidase" evidence="17">
    <location>
        <begin position="255"/>
        <end position="549"/>
    </location>
</feature>
<dbReference type="GO" id="GO:0009252">
    <property type="term" value="P:peptidoglycan biosynthetic process"/>
    <property type="evidence" value="ECO:0007669"/>
    <property type="project" value="UniProtKB-UniRule"/>
</dbReference>
<dbReference type="EMBL" id="MDKE01000018">
    <property type="protein sequence ID" value="OIN09982.1"/>
    <property type="molecule type" value="Genomic_DNA"/>
</dbReference>
<evidence type="ECO:0000256" key="16">
    <source>
        <dbReference type="HAMAP-Rule" id="MF_02080"/>
    </source>
</evidence>
<dbReference type="Gene3D" id="1.10.150.770">
    <property type="match status" value="1"/>
</dbReference>
<protein>
    <recommendedName>
        <fullName evidence="16">Peptidoglycan D,D-transpeptidase FtsI</fullName>
        <ecNumber evidence="16">3.4.16.4</ecNumber>
    </recommendedName>
    <alternativeName>
        <fullName evidence="16">Penicillin-binding protein 3</fullName>
        <shortName evidence="16">PBP-3</shortName>
    </alternativeName>
</protein>
<dbReference type="RefSeq" id="WP_071472542.1">
    <property type="nucleotide sequence ID" value="NZ_MDKE01000018.1"/>
</dbReference>
<dbReference type="GO" id="GO:0008955">
    <property type="term" value="F:peptidoglycan glycosyltransferase activity"/>
    <property type="evidence" value="ECO:0007669"/>
    <property type="project" value="InterPro"/>
</dbReference>
<dbReference type="Proteomes" id="UP000243073">
    <property type="component" value="Unassembled WGS sequence"/>
</dbReference>
<keyword evidence="8 16" id="KW-0378">Hydrolase</keyword>
<dbReference type="EC" id="3.4.16.4" evidence="16"/>
<feature type="active site" description="Acyl-ester intermediate" evidence="16">
    <location>
        <position position="301"/>
    </location>
</feature>
<dbReference type="Gene3D" id="3.40.710.10">
    <property type="entry name" value="DD-peptidase/beta-lactamase superfamily"/>
    <property type="match status" value="1"/>
</dbReference>
<dbReference type="Pfam" id="PF00905">
    <property type="entry name" value="Transpeptidase"/>
    <property type="match status" value="1"/>
</dbReference>
<evidence type="ECO:0000256" key="6">
    <source>
        <dbReference type="ARBA" id="ARBA00022670"/>
    </source>
</evidence>
<comment type="catalytic activity">
    <reaction evidence="16">
        <text>Preferential cleavage: (Ac)2-L-Lys-D-Ala-|-D-Ala. Also transpeptidation of peptidyl-alanyl moieties that are N-acyl substituents of D-alanine.</text>
        <dbReference type="EC" id="3.4.16.4"/>
    </reaction>
</comment>
<evidence type="ECO:0000256" key="5">
    <source>
        <dbReference type="ARBA" id="ARBA00022645"/>
    </source>
</evidence>
<organism evidence="19 20">
    <name type="scientific">Oceanisphaera psychrotolerans</name>
    <dbReference type="NCBI Taxonomy" id="1414654"/>
    <lineage>
        <taxon>Bacteria</taxon>
        <taxon>Pseudomonadati</taxon>
        <taxon>Pseudomonadota</taxon>
        <taxon>Gammaproteobacteria</taxon>
        <taxon>Aeromonadales</taxon>
        <taxon>Aeromonadaceae</taxon>
        <taxon>Oceanisphaera</taxon>
    </lineage>
</organism>
<proteinExistence type="inferred from homology"/>
<dbReference type="GO" id="GO:0006508">
    <property type="term" value="P:proteolysis"/>
    <property type="evidence" value="ECO:0007669"/>
    <property type="project" value="UniProtKB-KW"/>
</dbReference>
<keyword evidence="20" id="KW-1185">Reference proteome</keyword>
<evidence type="ECO:0000256" key="7">
    <source>
        <dbReference type="ARBA" id="ARBA00022692"/>
    </source>
</evidence>
<evidence type="ECO:0000256" key="8">
    <source>
        <dbReference type="ARBA" id="ARBA00022801"/>
    </source>
</evidence>
<dbReference type="Gene3D" id="3.30.450.330">
    <property type="match status" value="1"/>
</dbReference>
<keyword evidence="14 16" id="KW-0131">Cell cycle</keyword>
<evidence type="ECO:0000256" key="2">
    <source>
        <dbReference type="ARBA" id="ARBA00022475"/>
    </source>
</evidence>
<dbReference type="HAMAP" id="MF_02080">
    <property type="entry name" value="FtsI_transpept"/>
    <property type="match status" value="1"/>
</dbReference>
<dbReference type="GO" id="GO:0008658">
    <property type="term" value="F:penicillin binding"/>
    <property type="evidence" value="ECO:0007669"/>
    <property type="project" value="InterPro"/>
</dbReference>
<dbReference type="SUPFAM" id="SSF56519">
    <property type="entry name" value="Penicillin binding protein dimerisation domain"/>
    <property type="match status" value="1"/>
</dbReference>
<comment type="pathway">
    <text evidence="16">Cell wall biogenesis; peptidoglycan biosynthesis.</text>
</comment>
<comment type="similarity">
    <text evidence="16">Belongs to the transpeptidase family. FtsI subfamily.</text>
</comment>
<dbReference type="Gene3D" id="3.90.1310.10">
    <property type="entry name" value="Penicillin-binding protein 2a (Domain 2)"/>
    <property type="match status" value="1"/>
</dbReference>
<dbReference type="Pfam" id="PF03717">
    <property type="entry name" value="PBP_dimer"/>
    <property type="match status" value="1"/>
</dbReference>
<keyword evidence="10 16" id="KW-0573">Peptidoglycan synthesis</keyword>
<dbReference type="PANTHER" id="PTHR30627:SF1">
    <property type="entry name" value="PEPTIDOGLYCAN D,D-TRANSPEPTIDASE FTSI"/>
    <property type="match status" value="1"/>
</dbReference>
<dbReference type="GO" id="GO:0009002">
    <property type="term" value="F:serine-type D-Ala-D-Ala carboxypeptidase activity"/>
    <property type="evidence" value="ECO:0007669"/>
    <property type="project" value="UniProtKB-UniRule"/>
</dbReference>
<keyword evidence="12 16" id="KW-0472">Membrane</keyword>
<dbReference type="InterPro" id="IPR036138">
    <property type="entry name" value="PBP_dimer_sf"/>
</dbReference>
<accession>A0A1J4QH55</accession>
<keyword evidence="19" id="KW-0808">Transferase</keyword>
<dbReference type="GO" id="GO:0000917">
    <property type="term" value="P:division septum assembly"/>
    <property type="evidence" value="ECO:0007669"/>
    <property type="project" value="UniProtKB-KW"/>
</dbReference>
<dbReference type="OrthoDB" id="9789078at2"/>
<evidence type="ECO:0000256" key="11">
    <source>
        <dbReference type="ARBA" id="ARBA00022989"/>
    </source>
</evidence>
<evidence type="ECO:0000256" key="15">
    <source>
        <dbReference type="ARBA" id="ARBA00023316"/>
    </source>
</evidence>
<dbReference type="InterPro" id="IPR005311">
    <property type="entry name" value="PBP_dimer"/>
</dbReference>
<comment type="subcellular location">
    <subcellularLocation>
        <location evidence="1">Membrane</location>
    </subcellularLocation>
</comment>
<evidence type="ECO:0000256" key="14">
    <source>
        <dbReference type="ARBA" id="ARBA00023306"/>
    </source>
</evidence>
<reference evidence="19 20" key="1">
    <citation type="submission" date="2016-07" db="EMBL/GenBank/DDBJ databases">
        <title>Draft Genome Sequence of Oceanisphaera psychrotolerans, isolated from coastal sediment samples.</title>
        <authorList>
            <person name="Zhuo S."/>
            <person name="Ruan Z."/>
        </authorList>
    </citation>
    <scope>NUCLEOTIDE SEQUENCE [LARGE SCALE GENOMIC DNA]</scope>
    <source>
        <strain evidence="19 20">LAM-WHM-ZC</strain>
    </source>
</reference>
<dbReference type="GO" id="GO:0008360">
    <property type="term" value="P:regulation of cell shape"/>
    <property type="evidence" value="ECO:0007669"/>
    <property type="project" value="UniProtKB-KW"/>
</dbReference>
<dbReference type="PANTHER" id="PTHR30627">
    <property type="entry name" value="PEPTIDOGLYCAN D,D-TRANSPEPTIDASE"/>
    <property type="match status" value="1"/>
</dbReference>
<comment type="caution">
    <text evidence="19">The sequence shown here is derived from an EMBL/GenBank/DDBJ whole genome shotgun (WGS) entry which is preliminary data.</text>
</comment>
<dbReference type="GO" id="GO:0005886">
    <property type="term" value="C:plasma membrane"/>
    <property type="evidence" value="ECO:0007669"/>
    <property type="project" value="UniProtKB-UniRule"/>
</dbReference>
<keyword evidence="15 16" id="KW-0961">Cell wall biogenesis/degradation</keyword>
<dbReference type="InterPro" id="IPR001460">
    <property type="entry name" value="PCN-bd_Tpept"/>
</dbReference>
<dbReference type="InterPro" id="IPR012338">
    <property type="entry name" value="Beta-lactam/transpept-like"/>
</dbReference>
<gene>
    <name evidence="16" type="primary">ftsI</name>
    <name evidence="19" type="ORF">BFR47_13675</name>
</gene>
<dbReference type="GO" id="GO:0071555">
    <property type="term" value="P:cell wall organization"/>
    <property type="evidence" value="ECO:0007669"/>
    <property type="project" value="UniProtKB-KW"/>
</dbReference>
<dbReference type="UniPathway" id="UPA00219"/>
<sequence>MKRRKLAKKEPMLTGWRFRTVCGVILFAFVALFARAAWIQVVSPDRLRQEGDMRSLRTTLTSTTRGMIMDRNGEELAVSVPVQAVWADPKQVHAELSLEKGQAWKALADVLGVPHETLMKRVENPRRRFVYLQRQVTPAVAEYIRRLRLPGVHLRPEERRFYPTGEINAHLVGMTNIDGSGIEGIERGFNEWLTAQAGERQVRKDRTGRIIEDLGVVSEAREANHIQLTIDQRIQALAYRSLKRATEYYRATSASLVMIDVKTGEVLAIVNSPSFNPNNRSQYQSFRARNRAVTDTYEPGSTIKPLIVISALENGVVNADSIVDTSPGWMRLGGKRVSDTRNLGPISVQTVLQRSSNMGMARMALQETPEQLLDTLYRFGLGIDSGMGLVGESTGLVPQRRRWSDIERATLSFGYGITVTPLQLAQSYAVLANGGVRYPLSIVKRSQPPVGEQVVPRQHADAVLHMLESVVGPGGTALKAAIPGYRVAGKTGTSRKAIAGGYGSDYVGLFAGMAPVSNPRLAMVVVMNEPQGDKYYGGDVAAPVFAEVMSGALQLLNIRPDAATQEQFQLAGQEANSVPHT</sequence>
<keyword evidence="13 16" id="KW-0717">Septation</keyword>
<dbReference type="InterPro" id="IPR037532">
    <property type="entry name" value="FtsI_transpept"/>
</dbReference>
<evidence type="ECO:0000256" key="12">
    <source>
        <dbReference type="ARBA" id="ARBA00023136"/>
    </source>
</evidence>
<dbReference type="SUPFAM" id="SSF56601">
    <property type="entry name" value="beta-lactamase/transpeptidase-like"/>
    <property type="match status" value="1"/>
</dbReference>
<name>A0A1J4QH55_9GAMM</name>
<evidence type="ECO:0000313" key="19">
    <source>
        <dbReference type="EMBL" id="OIN09982.1"/>
    </source>
</evidence>
<keyword evidence="6 16" id="KW-0645">Protease</keyword>
<feature type="domain" description="Penicillin-binding protein dimerisation" evidence="18">
    <location>
        <begin position="63"/>
        <end position="213"/>
    </location>
</feature>
<evidence type="ECO:0000256" key="9">
    <source>
        <dbReference type="ARBA" id="ARBA00022960"/>
    </source>
</evidence>
<evidence type="ECO:0000256" key="10">
    <source>
        <dbReference type="ARBA" id="ARBA00022984"/>
    </source>
</evidence>
<evidence type="ECO:0000256" key="4">
    <source>
        <dbReference type="ARBA" id="ARBA00022618"/>
    </source>
</evidence>
<dbReference type="AlphaFoldDB" id="A0A1J4QH55"/>
<evidence type="ECO:0000313" key="20">
    <source>
        <dbReference type="Proteomes" id="UP000243073"/>
    </source>
</evidence>
<keyword evidence="2 16" id="KW-1003">Cell membrane</keyword>
<evidence type="ECO:0000256" key="1">
    <source>
        <dbReference type="ARBA" id="ARBA00004370"/>
    </source>
</evidence>
<keyword evidence="9 16" id="KW-0133">Cell shape</keyword>
<evidence type="ECO:0000256" key="13">
    <source>
        <dbReference type="ARBA" id="ARBA00023210"/>
    </source>
</evidence>
<evidence type="ECO:0000256" key="3">
    <source>
        <dbReference type="ARBA" id="ARBA00022519"/>
    </source>
</evidence>
<keyword evidence="11 16" id="KW-1133">Transmembrane helix</keyword>